<dbReference type="InterPro" id="IPR036282">
    <property type="entry name" value="Glutathione-S-Trfase_C_sf"/>
</dbReference>
<evidence type="ECO:0000256" key="1">
    <source>
        <dbReference type="SAM" id="Phobius"/>
    </source>
</evidence>
<dbReference type="Proteomes" id="UP001354989">
    <property type="component" value="Plasmid pPP1"/>
</dbReference>
<keyword evidence="1" id="KW-0812">Transmembrane</keyword>
<keyword evidence="1" id="KW-1133">Transmembrane helix</keyword>
<keyword evidence="1" id="KW-0472">Membrane</keyword>
<dbReference type="EMBL" id="AP025293">
    <property type="protein sequence ID" value="BDD01102.1"/>
    <property type="molecule type" value="Genomic_DNA"/>
</dbReference>
<feature type="transmembrane region" description="Helical" evidence="1">
    <location>
        <begin position="21"/>
        <end position="43"/>
    </location>
</feature>
<keyword evidence="4" id="KW-1185">Reference proteome</keyword>
<evidence type="ECO:0000313" key="4">
    <source>
        <dbReference type="Proteomes" id="UP001354989"/>
    </source>
</evidence>
<feature type="domain" description="DUF1648" evidence="2">
    <location>
        <begin position="35"/>
        <end position="77"/>
    </location>
</feature>
<dbReference type="Pfam" id="PF07853">
    <property type="entry name" value="DUF1648"/>
    <property type="match status" value="1"/>
</dbReference>
<dbReference type="SUPFAM" id="SSF47616">
    <property type="entry name" value="GST C-terminal domain-like"/>
    <property type="match status" value="1"/>
</dbReference>
<accession>A0ABM7VJV3</accession>
<keyword evidence="3" id="KW-0614">Plasmid</keyword>
<geneLocation type="plasmid" evidence="3 4">
    <name>pPP1</name>
</geneLocation>
<sequence length="174" mass="20746">MTTTSFNKFAYRPRITINLDWTDYIVLTFILSAFIFLATYPVMYYDQLPQQIPIHYGLDGLPDRYGSKVDIFLLPIIAWITCFSLYFLNKFPHLFNYPVKITKRNARRQYRMSTKMLRHLNALLLLLFSVMVYWEVEIARGNRQGFNNYIFFGLMLALTVLIGYYVYQGRQQKD</sequence>
<reference evidence="3 4" key="1">
    <citation type="submission" date="2021-12" db="EMBL/GenBank/DDBJ databases">
        <title>Genome sequencing of bacteria with rrn-lacking chromosome and rrn-plasmid.</title>
        <authorList>
            <person name="Anda M."/>
            <person name="Iwasaki W."/>
        </authorList>
    </citation>
    <scope>NUCLEOTIDE SEQUENCE [LARGE SCALE GENOMIC DNA]</scope>
    <source>
        <strain evidence="3 4">NBRC 101262</strain>
        <plasmid evidence="3 4">pPP1</plasmid>
    </source>
</reference>
<proteinExistence type="predicted"/>
<feature type="transmembrane region" description="Helical" evidence="1">
    <location>
        <begin position="146"/>
        <end position="167"/>
    </location>
</feature>
<protein>
    <recommendedName>
        <fullName evidence="2">DUF1648 domain-containing protein</fullName>
    </recommendedName>
</protein>
<organism evidence="3 4">
    <name type="scientific">Persicobacter psychrovividus</name>
    <dbReference type="NCBI Taxonomy" id="387638"/>
    <lineage>
        <taxon>Bacteria</taxon>
        <taxon>Pseudomonadati</taxon>
        <taxon>Bacteroidota</taxon>
        <taxon>Cytophagia</taxon>
        <taxon>Cytophagales</taxon>
        <taxon>Persicobacteraceae</taxon>
        <taxon>Persicobacter</taxon>
    </lineage>
</organism>
<name>A0ABM7VJV3_9BACT</name>
<gene>
    <name evidence="3" type="ORF">PEPS_33820</name>
</gene>
<evidence type="ECO:0000259" key="2">
    <source>
        <dbReference type="Pfam" id="PF07853"/>
    </source>
</evidence>
<dbReference type="InterPro" id="IPR012867">
    <property type="entry name" value="DUF1648"/>
</dbReference>
<dbReference type="RefSeq" id="WP_332921408.1">
    <property type="nucleotide sequence ID" value="NZ_AP025293.1"/>
</dbReference>
<feature type="transmembrane region" description="Helical" evidence="1">
    <location>
        <begin position="71"/>
        <end position="95"/>
    </location>
</feature>
<evidence type="ECO:0000313" key="3">
    <source>
        <dbReference type="EMBL" id="BDD01102.1"/>
    </source>
</evidence>
<feature type="transmembrane region" description="Helical" evidence="1">
    <location>
        <begin position="116"/>
        <end position="134"/>
    </location>
</feature>